<evidence type="ECO:0000256" key="1">
    <source>
        <dbReference type="ARBA" id="ARBA00006328"/>
    </source>
</evidence>
<keyword evidence="2" id="KW-0521">NADP</keyword>
<evidence type="ECO:0000256" key="2">
    <source>
        <dbReference type="ARBA" id="ARBA00022857"/>
    </source>
</evidence>
<name>A0A9W8Q6F5_AKAMU</name>
<dbReference type="PANTHER" id="PTHR42748:SF28">
    <property type="entry name" value="NMRA-LIKE DOMAIN-CONTAINING PROTEIN"/>
    <property type="match status" value="1"/>
</dbReference>
<dbReference type="PANTHER" id="PTHR42748">
    <property type="entry name" value="NITROGEN METABOLITE REPRESSION PROTEIN NMRA FAMILY MEMBER"/>
    <property type="match status" value="1"/>
</dbReference>
<evidence type="ECO:0000313" key="4">
    <source>
        <dbReference type="EMBL" id="KAJ4145997.1"/>
    </source>
</evidence>
<keyword evidence="5" id="KW-1185">Reference proteome</keyword>
<sequence length="193" mass="21203">MNDQWTVRGITRNLDSDAAKRLADQGIEIATADAADESSLLKAFQGATAIYALTNYNWTTATEKGLHAAGEQERTEATNIAKAASQIHSLKHFVMSTLPPASLISNNVHSVPHFDYKYMAYQWIETNLPELASKTTLVWLGWYTSNLANVPLARFIPIPGTDNFIWAQPMVEGVLSSGARAYGKIAIVVTDYL</sequence>
<dbReference type="Pfam" id="PF05368">
    <property type="entry name" value="NmrA"/>
    <property type="match status" value="1"/>
</dbReference>
<dbReference type="Proteomes" id="UP001144673">
    <property type="component" value="Chromosome 2"/>
</dbReference>
<feature type="domain" description="NmrA-like" evidence="3">
    <location>
        <begin position="3"/>
        <end position="173"/>
    </location>
</feature>
<dbReference type="RefSeq" id="XP_056049667.1">
    <property type="nucleotide sequence ID" value="XM_056196105.1"/>
</dbReference>
<dbReference type="InterPro" id="IPR036291">
    <property type="entry name" value="NAD(P)-bd_dom_sf"/>
</dbReference>
<comment type="caution">
    <text evidence="4">The sequence shown here is derived from an EMBL/GenBank/DDBJ whole genome shotgun (WGS) entry which is preliminary data.</text>
</comment>
<dbReference type="KEGG" id="amus:LMH87_004828"/>
<proteinExistence type="inferred from homology"/>
<dbReference type="GeneID" id="80891987"/>
<gene>
    <name evidence="4" type="ORF">LMH87_004828</name>
</gene>
<dbReference type="InterPro" id="IPR008030">
    <property type="entry name" value="NmrA-like"/>
</dbReference>
<dbReference type="InterPro" id="IPR051164">
    <property type="entry name" value="NmrA-like_oxidored"/>
</dbReference>
<dbReference type="EMBL" id="JAJHUN010000011">
    <property type="protein sequence ID" value="KAJ4145997.1"/>
    <property type="molecule type" value="Genomic_DNA"/>
</dbReference>
<reference evidence="4" key="1">
    <citation type="journal article" date="2023" name="Access Microbiol">
        <title>De-novo genome assembly for Akanthomyces muscarius, a biocontrol agent of insect agricultural pests.</title>
        <authorList>
            <person name="Erdos Z."/>
            <person name="Studholme D.J."/>
            <person name="Raymond B."/>
            <person name="Sharma M."/>
        </authorList>
    </citation>
    <scope>NUCLEOTIDE SEQUENCE</scope>
    <source>
        <strain evidence="4">Ve6</strain>
    </source>
</reference>
<evidence type="ECO:0000313" key="5">
    <source>
        <dbReference type="Proteomes" id="UP001144673"/>
    </source>
</evidence>
<comment type="similarity">
    <text evidence="1">Belongs to the NmrA-type oxidoreductase family.</text>
</comment>
<accession>A0A9W8Q6F5</accession>
<organism evidence="4 5">
    <name type="scientific">Akanthomyces muscarius</name>
    <name type="common">Entomopathogenic fungus</name>
    <name type="synonym">Lecanicillium muscarium</name>
    <dbReference type="NCBI Taxonomy" id="2231603"/>
    <lineage>
        <taxon>Eukaryota</taxon>
        <taxon>Fungi</taxon>
        <taxon>Dikarya</taxon>
        <taxon>Ascomycota</taxon>
        <taxon>Pezizomycotina</taxon>
        <taxon>Sordariomycetes</taxon>
        <taxon>Hypocreomycetidae</taxon>
        <taxon>Hypocreales</taxon>
        <taxon>Cordycipitaceae</taxon>
        <taxon>Akanthomyces</taxon>
    </lineage>
</organism>
<evidence type="ECO:0000259" key="3">
    <source>
        <dbReference type="Pfam" id="PF05368"/>
    </source>
</evidence>
<dbReference type="GO" id="GO:0005634">
    <property type="term" value="C:nucleus"/>
    <property type="evidence" value="ECO:0007669"/>
    <property type="project" value="TreeGrafter"/>
</dbReference>
<dbReference type="AlphaFoldDB" id="A0A9W8Q6F5"/>
<dbReference type="SUPFAM" id="SSF51735">
    <property type="entry name" value="NAD(P)-binding Rossmann-fold domains"/>
    <property type="match status" value="1"/>
</dbReference>
<protein>
    <recommendedName>
        <fullName evidence="3">NmrA-like domain-containing protein</fullName>
    </recommendedName>
</protein>
<dbReference type="Gene3D" id="3.40.50.720">
    <property type="entry name" value="NAD(P)-binding Rossmann-like Domain"/>
    <property type="match status" value="1"/>
</dbReference>